<evidence type="ECO:0000256" key="1">
    <source>
        <dbReference type="SAM" id="MobiDB-lite"/>
    </source>
</evidence>
<proteinExistence type="predicted"/>
<protein>
    <submittedName>
        <fullName evidence="2">Uncharacterized protein</fullName>
    </submittedName>
</protein>
<gene>
    <name evidence="2" type="ORF">R1flu_007719</name>
</gene>
<feature type="region of interest" description="Disordered" evidence="1">
    <location>
        <begin position="1"/>
        <end position="43"/>
    </location>
</feature>
<dbReference type="EMBL" id="JBHFFA010000003">
    <property type="protein sequence ID" value="KAL2636240.1"/>
    <property type="molecule type" value="Genomic_DNA"/>
</dbReference>
<sequence>MTENVAATVGLPTPADNPSTLTQAVRKAAGKKKKDKPVKENGRMNWDAHPEWVVFLLEQKKADSLESKAATGRDEIFIELGVGRNVIPYYDRAGATAVDNHLIPSFNIQEAPADGTEDLVSSDLKRSNQRDENAVSHLSALSETPWRGLYLSFGDLIDVPH</sequence>
<reference evidence="2 3" key="1">
    <citation type="submission" date="2024-09" db="EMBL/GenBank/DDBJ databases">
        <title>Chromosome-scale assembly of Riccia fluitans.</title>
        <authorList>
            <person name="Paukszto L."/>
            <person name="Sawicki J."/>
            <person name="Karawczyk K."/>
            <person name="Piernik-Szablinska J."/>
            <person name="Szczecinska M."/>
            <person name="Mazdziarz M."/>
        </authorList>
    </citation>
    <scope>NUCLEOTIDE SEQUENCE [LARGE SCALE GENOMIC DNA]</scope>
    <source>
        <strain evidence="2">Rf_01</strain>
        <tissue evidence="2">Aerial parts of the thallus</tissue>
    </source>
</reference>
<organism evidence="2 3">
    <name type="scientific">Riccia fluitans</name>
    <dbReference type="NCBI Taxonomy" id="41844"/>
    <lineage>
        <taxon>Eukaryota</taxon>
        <taxon>Viridiplantae</taxon>
        <taxon>Streptophyta</taxon>
        <taxon>Embryophyta</taxon>
        <taxon>Marchantiophyta</taxon>
        <taxon>Marchantiopsida</taxon>
        <taxon>Marchantiidae</taxon>
        <taxon>Marchantiales</taxon>
        <taxon>Ricciaceae</taxon>
        <taxon>Riccia</taxon>
    </lineage>
</organism>
<comment type="caution">
    <text evidence="2">The sequence shown here is derived from an EMBL/GenBank/DDBJ whole genome shotgun (WGS) entry which is preliminary data.</text>
</comment>
<evidence type="ECO:0000313" key="2">
    <source>
        <dbReference type="EMBL" id="KAL2636240.1"/>
    </source>
</evidence>
<name>A0ABD1YZX5_9MARC</name>
<dbReference type="Proteomes" id="UP001605036">
    <property type="component" value="Unassembled WGS sequence"/>
</dbReference>
<accession>A0ABD1YZX5</accession>
<dbReference type="AlphaFoldDB" id="A0ABD1YZX5"/>
<evidence type="ECO:0000313" key="3">
    <source>
        <dbReference type="Proteomes" id="UP001605036"/>
    </source>
</evidence>
<keyword evidence="3" id="KW-1185">Reference proteome</keyword>